<evidence type="ECO:0000313" key="2">
    <source>
        <dbReference type="Proteomes" id="UP000789396"/>
    </source>
</evidence>
<reference evidence="1" key="1">
    <citation type="submission" date="2021-06" db="EMBL/GenBank/DDBJ databases">
        <authorList>
            <person name="Kallberg Y."/>
            <person name="Tangrot J."/>
            <person name="Rosling A."/>
        </authorList>
    </citation>
    <scope>NUCLEOTIDE SEQUENCE</scope>
    <source>
        <strain evidence="1">IN212</strain>
    </source>
</reference>
<sequence>MLRVKIISDLSGSKIISCSYGHREVKDCLDQINIVKTFEYYPGGTQESELLLQGNMIDNYQISISFNYSSGKSATIYINNINTEYDDYNYRLGKIDGFSSIDLTDN</sequence>
<gene>
    <name evidence="1" type="ORF">RFULGI_LOCUS15808</name>
</gene>
<accession>A0A9N9JIW9</accession>
<dbReference type="AlphaFoldDB" id="A0A9N9JIW9"/>
<name>A0A9N9JIW9_9GLOM</name>
<dbReference type="EMBL" id="CAJVPZ010052674">
    <property type="protein sequence ID" value="CAG8780830.1"/>
    <property type="molecule type" value="Genomic_DNA"/>
</dbReference>
<proteinExistence type="predicted"/>
<evidence type="ECO:0000313" key="1">
    <source>
        <dbReference type="EMBL" id="CAG8780830.1"/>
    </source>
</evidence>
<keyword evidence="2" id="KW-1185">Reference proteome</keyword>
<dbReference type="Proteomes" id="UP000789396">
    <property type="component" value="Unassembled WGS sequence"/>
</dbReference>
<feature type="non-terminal residue" evidence="1">
    <location>
        <position position="106"/>
    </location>
</feature>
<comment type="caution">
    <text evidence="1">The sequence shown here is derived from an EMBL/GenBank/DDBJ whole genome shotgun (WGS) entry which is preliminary data.</text>
</comment>
<protein>
    <submittedName>
        <fullName evidence="1">17967_t:CDS:1</fullName>
    </submittedName>
</protein>
<organism evidence="1 2">
    <name type="scientific">Racocetra fulgida</name>
    <dbReference type="NCBI Taxonomy" id="60492"/>
    <lineage>
        <taxon>Eukaryota</taxon>
        <taxon>Fungi</taxon>
        <taxon>Fungi incertae sedis</taxon>
        <taxon>Mucoromycota</taxon>
        <taxon>Glomeromycotina</taxon>
        <taxon>Glomeromycetes</taxon>
        <taxon>Diversisporales</taxon>
        <taxon>Gigasporaceae</taxon>
        <taxon>Racocetra</taxon>
    </lineage>
</organism>